<evidence type="ECO:0000256" key="2">
    <source>
        <dbReference type="ARBA" id="ARBA00022670"/>
    </source>
</evidence>
<dbReference type="RefSeq" id="WP_264139162.1">
    <property type="nucleotide sequence ID" value="NZ_JAOYOD010000001.1"/>
</dbReference>
<dbReference type="EMBL" id="JAOYOD010000001">
    <property type="protein sequence ID" value="MCV9388307.1"/>
    <property type="molecule type" value="Genomic_DNA"/>
</dbReference>
<evidence type="ECO:0000256" key="1">
    <source>
        <dbReference type="ARBA" id="ARBA00001947"/>
    </source>
</evidence>
<name>A0ABT3CXE8_9BACT</name>
<comment type="caution">
    <text evidence="5">The sequence shown here is derived from an EMBL/GenBank/DDBJ whole genome shotgun (WGS) entry which is preliminary data.</text>
</comment>
<keyword evidence="6" id="KW-1185">Reference proteome</keyword>
<protein>
    <submittedName>
        <fullName evidence="5">Flavohemoglobin expression-modulating QEGLA motif protein</fullName>
    </submittedName>
</protein>
<reference evidence="5 6" key="1">
    <citation type="submission" date="2022-10" db="EMBL/GenBank/DDBJ databases">
        <title>Comparative genomics and taxonomic characterization of three novel marine species of genus Reichenbachiella exhibiting antioxidant and polysaccharide degradation activities.</title>
        <authorList>
            <person name="Muhammad N."/>
            <person name="Lee Y.-J."/>
            <person name="Ko J."/>
            <person name="Kim S.-G."/>
        </authorList>
    </citation>
    <scope>NUCLEOTIDE SEQUENCE [LARGE SCALE GENOMIC DNA]</scope>
    <source>
        <strain evidence="5 6">ABR2-5</strain>
    </source>
</reference>
<dbReference type="InterPro" id="IPR012548">
    <property type="entry name" value="MATCAP"/>
</dbReference>
<keyword evidence="2" id="KW-0645">Protease</keyword>
<dbReference type="PANTHER" id="PTHR31817:SF0">
    <property type="entry name" value="CHROMOSOME UNDETERMINED SCAFFOLD_67, WHOLE GENOME SHOTGUN SEQUENCE"/>
    <property type="match status" value="1"/>
</dbReference>
<accession>A0ABT3CXE8</accession>
<evidence type="ECO:0000313" key="5">
    <source>
        <dbReference type="EMBL" id="MCV9388307.1"/>
    </source>
</evidence>
<dbReference type="Proteomes" id="UP001300692">
    <property type="component" value="Unassembled WGS sequence"/>
</dbReference>
<sequence>MTVKERIVAVSDLLDAATEHINILRNIAWPNQVQVAFFKNKMQKLPVVEYSKYDPTPVLELVGQVRKRLGIDPVLDEWAGRIADRLESSARLLQSRGTREFFEHSTAMYGSPKDILPDGESTALDLAHHFGSLFENIKNFDLGTPVKEVVSPQELAKKMEKAIDKMFGDKGPKVQLDDTISSKAIAGRRRVAINPNAVFSDKDIKQLIEHEIHIHVATSMNGQAQDQLKILGAGHSGTTETQEGLAVFSEFIMGCIDLERTRRLSDRVIATQMAIDGADFIDVYQYFLEKTDDLNKSYDGAKRVFRGGDVKGRAPFTKDIVYLEGLVRVQSFLSVAIATGKFEYLNLLFCGKLDLADIPALKQLNEMGLIRPPKYLPPWIQDKRYLLTHLTFISFLSSKESTVLHEHYRELLV</sequence>
<keyword evidence="3" id="KW-0378">Hydrolase</keyword>
<comment type="cofactor">
    <cofactor evidence="1">
        <name>Zn(2+)</name>
        <dbReference type="ChEBI" id="CHEBI:29105"/>
    </cofactor>
</comment>
<organism evidence="5 6">
    <name type="scientific">Reichenbachiella ulvae</name>
    <dbReference type="NCBI Taxonomy" id="2980104"/>
    <lineage>
        <taxon>Bacteria</taxon>
        <taxon>Pseudomonadati</taxon>
        <taxon>Bacteroidota</taxon>
        <taxon>Cytophagia</taxon>
        <taxon>Cytophagales</taxon>
        <taxon>Reichenbachiellaceae</taxon>
        <taxon>Reichenbachiella</taxon>
    </lineage>
</organism>
<dbReference type="SMART" id="SM01154">
    <property type="entry name" value="DUF1704"/>
    <property type="match status" value="1"/>
</dbReference>
<dbReference type="Pfam" id="PF08014">
    <property type="entry name" value="MATCAP"/>
    <property type="match status" value="1"/>
</dbReference>
<evidence type="ECO:0000256" key="4">
    <source>
        <dbReference type="ARBA" id="ARBA00023049"/>
    </source>
</evidence>
<evidence type="ECO:0000256" key="3">
    <source>
        <dbReference type="ARBA" id="ARBA00022801"/>
    </source>
</evidence>
<dbReference type="PANTHER" id="PTHR31817">
    <property type="match status" value="1"/>
</dbReference>
<keyword evidence="4" id="KW-0482">Metalloprotease</keyword>
<evidence type="ECO:0000313" key="6">
    <source>
        <dbReference type="Proteomes" id="UP001300692"/>
    </source>
</evidence>
<proteinExistence type="predicted"/>
<gene>
    <name evidence="5" type="ORF">N7U62_16610</name>
</gene>